<dbReference type="EMBL" id="ML977518">
    <property type="protein sequence ID" value="KAF2124687.1"/>
    <property type="molecule type" value="Genomic_DNA"/>
</dbReference>
<dbReference type="GeneID" id="54403199"/>
<evidence type="ECO:0000313" key="2">
    <source>
        <dbReference type="EMBL" id="KAF2124687.1"/>
    </source>
</evidence>
<dbReference type="InterPro" id="IPR052895">
    <property type="entry name" value="HetReg/Transcr_Mod"/>
</dbReference>
<evidence type="ECO:0000259" key="1">
    <source>
        <dbReference type="Pfam" id="PF06985"/>
    </source>
</evidence>
<feature type="non-terminal residue" evidence="2">
    <location>
        <position position="96"/>
    </location>
</feature>
<dbReference type="InterPro" id="IPR010730">
    <property type="entry name" value="HET"/>
</dbReference>
<dbReference type="RefSeq" id="XP_033519080.1">
    <property type="nucleotide sequence ID" value="XM_033662767.1"/>
</dbReference>
<sequence>SPRYAALSYTWGSAPYNKGRPKGSTYQIVVNGVTRPVQQNLHDALDHLSSKIQDLDIPLFVDAICINQADMHERASQVRQMREIYENAELVVGWLG</sequence>
<dbReference type="PANTHER" id="PTHR24148">
    <property type="entry name" value="ANKYRIN REPEAT DOMAIN-CONTAINING PROTEIN 39 HOMOLOG-RELATED"/>
    <property type="match status" value="1"/>
</dbReference>
<dbReference type="PANTHER" id="PTHR24148:SF73">
    <property type="entry name" value="HET DOMAIN PROTEIN (AFU_ORTHOLOGUE AFUA_8G01020)"/>
    <property type="match status" value="1"/>
</dbReference>
<organism evidence="2 3">
    <name type="scientific">Dothidotthia symphoricarpi CBS 119687</name>
    <dbReference type="NCBI Taxonomy" id="1392245"/>
    <lineage>
        <taxon>Eukaryota</taxon>
        <taxon>Fungi</taxon>
        <taxon>Dikarya</taxon>
        <taxon>Ascomycota</taxon>
        <taxon>Pezizomycotina</taxon>
        <taxon>Dothideomycetes</taxon>
        <taxon>Pleosporomycetidae</taxon>
        <taxon>Pleosporales</taxon>
        <taxon>Dothidotthiaceae</taxon>
        <taxon>Dothidotthia</taxon>
    </lineage>
</organism>
<dbReference type="AlphaFoldDB" id="A0A6A6A148"/>
<dbReference type="Pfam" id="PF06985">
    <property type="entry name" value="HET"/>
    <property type="match status" value="1"/>
</dbReference>
<protein>
    <submittedName>
        <fullName evidence="2">Heterokaryon incompatibility</fullName>
    </submittedName>
</protein>
<gene>
    <name evidence="2" type="ORF">P153DRAFT_255274</name>
</gene>
<evidence type="ECO:0000313" key="3">
    <source>
        <dbReference type="Proteomes" id="UP000799771"/>
    </source>
</evidence>
<feature type="domain" description="Heterokaryon incompatibility" evidence="1">
    <location>
        <begin position="4"/>
        <end position="96"/>
    </location>
</feature>
<keyword evidence="3" id="KW-1185">Reference proteome</keyword>
<dbReference type="Proteomes" id="UP000799771">
    <property type="component" value="Unassembled WGS sequence"/>
</dbReference>
<feature type="non-terminal residue" evidence="2">
    <location>
        <position position="1"/>
    </location>
</feature>
<dbReference type="OrthoDB" id="2157530at2759"/>
<proteinExistence type="predicted"/>
<reference evidence="2" key="1">
    <citation type="journal article" date="2020" name="Stud. Mycol.">
        <title>101 Dothideomycetes genomes: a test case for predicting lifestyles and emergence of pathogens.</title>
        <authorList>
            <person name="Haridas S."/>
            <person name="Albert R."/>
            <person name="Binder M."/>
            <person name="Bloem J."/>
            <person name="Labutti K."/>
            <person name="Salamov A."/>
            <person name="Andreopoulos B."/>
            <person name="Baker S."/>
            <person name="Barry K."/>
            <person name="Bills G."/>
            <person name="Bluhm B."/>
            <person name="Cannon C."/>
            <person name="Castanera R."/>
            <person name="Culley D."/>
            <person name="Daum C."/>
            <person name="Ezra D."/>
            <person name="Gonzalez J."/>
            <person name="Henrissat B."/>
            <person name="Kuo A."/>
            <person name="Liang C."/>
            <person name="Lipzen A."/>
            <person name="Lutzoni F."/>
            <person name="Magnuson J."/>
            <person name="Mondo S."/>
            <person name="Nolan M."/>
            <person name="Ohm R."/>
            <person name="Pangilinan J."/>
            <person name="Park H.-J."/>
            <person name="Ramirez L."/>
            <person name="Alfaro M."/>
            <person name="Sun H."/>
            <person name="Tritt A."/>
            <person name="Yoshinaga Y."/>
            <person name="Zwiers L.-H."/>
            <person name="Turgeon B."/>
            <person name="Goodwin S."/>
            <person name="Spatafora J."/>
            <person name="Crous P."/>
            <person name="Grigoriev I."/>
        </authorList>
    </citation>
    <scope>NUCLEOTIDE SEQUENCE</scope>
    <source>
        <strain evidence="2">CBS 119687</strain>
    </source>
</reference>
<name>A0A6A6A148_9PLEO</name>
<accession>A0A6A6A148</accession>